<dbReference type="Pfam" id="PF25801">
    <property type="entry name" value="HEAT_GCN1_C_2"/>
    <property type="match status" value="1"/>
</dbReference>
<reference evidence="7" key="2">
    <citation type="submission" date="2019-10" db="EMBL/GenBank/DDBJ databases">
        <title>Conservation and host-specific expression of non-tandemly repeated heterogenous ribosome RNA gene in arbuscular mycorrhizal fungi.</title>
        <authorList>
            <person name="Maeda T."/>
            <person name="Kobayashi Y."/>
            <person name="Nakagawa T."/>
            <person name="Ezawa T."/>
            <person name="Yamaguchi K."/>
            <person name="Bino T."/>
            <person name="Nishimoto Y."/>
            <person name="Shigenobu S."/>
            <person name="Kawaguchi M."/>
        </authorList>
    </citation>
    <scope>NUCLEOTIDE SEQUENCE</scope>
    <source>
        <strain evidence="7">HR1</strain>
    </source>
</reference>
<sequence>MDDPVETVDIGLADLSWAEFIKSRALYSFTSSSMTERLKFLNHSLIPRIKAGGLSDKTLGSLLHLALLTYPRYNDRPSRSAMINVLKELNNWNSYQFLVSFVPLIVKETDKLNQKSPDGTTYTTSSVDRFVLLTWVNLLITFVLSEKSTLDSSYWRDLVNVQAILLHSLLSENEKRKNIKRSALIDVRRTIRNNASHIPSYISYLTSSVKTCNPAYKNAVLLGTVIDCSLRLRKGIGKSYVENAKEDIKQYYITGIISSKTSVPKISADSFHDFINRMITEEDFRTKITPVLEKQLLRAPEILLNVLISLFKSLSFDVSNVFKMQSLLNHIQSTNKTIQMDAAELLIILIEKSSKEEAIINIVRDILQTLTGGKVSNPEHRIILLQALARVHQSPDVVKIVIDGLIPIISKENNESSLSKAIEILGLHFGFLLRSGHDMSFVEKIKKLAADGLSSSKVGTRKAWAIAIGRMVWEVNESPTNSLKNFVYMSLVQLISTLGKIQSNPLTFTGGPIEGYITIAIAIGKAKNWNDDIIDDLIGAKKFTQNILVTSPKPSFLLWDKIYSKLNTYEEGFWFIRALEGVLIDKDETLLQNNDAQIFLSTAFIYLITSSNHRIRREAYNSLKRCTQNSAEAVGKIFRKGLSQWVLNLEKNVKDSTAVLSSGSAHSDPIVNAYRLSQVLTAITTFSKEEDGYKVETSLVELIILAHHPQIVSPNNKYNWISLIQRAHVDPGKLVENYSGRLRQIIQEKIEIDNEQKNFYKAAMSAIATITFISPETIIPLFLTQCHRDLDASLFDNIGENDIEIWKTEEGTLFIDVLKRNKKNIVENRNRKDYQTEKWERELRESIAKKKGDSSIKTPKLTKEEQAAVNAQLAKESEIRKNMEIIRFKLTRGLDIVDALVEGNPEAVEEHIVEFMRMLNDVVQKGGPLVGDKAVNTYLRINKCTSEQIVNIRDFIGLATLRVMNVQEVLERWLHEPLDNLVTRVLYRLRFITERSLLPPSSFAYCFPLIYQVVRKGGIKNDSEGEKDVMEQIALGLDIIYFHSSIGSSPLLPRTEMILILLQIIKEYPKLNKLARTALVSLCETIGDTAEKKEIDALLNGLLSSEPFVRHASLQALDYLDLTEIDFSRELWVACHDEDENYAKLASVLWEDNGMDVEPCYALELLPLITHDEKYVRVAASKAIGNAAKHFIDSMTDTLNLIYDHYKEKTTSIMPEYDDFHMVIPESLDLKKKDPWEARVGLSLALSALAPCMRTSDLIPFFEFLINDEAVGDVHAQVRQKMLEAGLTVINEHGAKNITLLLPVLENYLDKPAVPTETHDRIRESVVIWLGALARHLNSTDARIPVVIDKLLDTLKTPSESVQVAVAECLPPLIKLMKDITPNLIEGLLNRLFRSEKYAERRGAAFGLAGVVKGTGISVLKDCNVMTSLKEGVDNKKDYKYRQGALFAFETLSQSLGRLFEPYIIQILPLLLVCFGDTHPDVREATSDAARVIMSKISGHCVKLILPSLLAGLDDRQWRTKKGSVELLGSMAFCAPKQLSISLPTIVPRLTNVLTDSHTNVQSAANEALLRFGEVINNPEIQALVPILLKSLSDPDKHTNAALDSLLETAFVHYIDAPSLALVMPILERGLKERGTEIKKKSSQIVGNMASLTDVRDITPYLPRLLPGLKEVLVDPVPDARATAAKALGTMVEKLGEDKFPTLVNELVHTLKSDTSGVDRQGAAQGLSEVLAGLGLERLDGLLPEIINNTSSSKSYVREGFISLLIYLPATFGLRFQPYLGRIIPPILSGLADESEYVRDASLRAGQMIVANYATKAVDLLLPELERGLFDDNWRIRQSSVQLMGDLLYRITGISGKSEIEGDEDDETGGTEASRKALLQILGKERRDRLLAALYIIRQDISGIVRQASIHVWKTIVSNTPRTVKEILPIMMGMIIRSLASPSYERRQVAGRTLGELVRKLGESILSEIIPILEEGLESQEADMRQGVCIGLSEVMSTAGKFQVIDYIDSIIPAVRKALVDESSDVREAAAQAFDTLQQNVGDKAIDEILPTLLNSLQFGEESIYALEALKEIMSVRANVVFPVLIPTLIQTPINAFNARALGSLVTVAGPALNKRLAQILSALMISLGTETDEHTISELNETKKALLLSIDSVDGLQTLMTVLFEAIKNDDPSYRASACDMLTTFCNESKMDYSRYVTEWIRVLILLLDDRQQNVVKAAWNALTAIIKPLKKDELEQLVIPVRRAVKNVGVPDMDLRGFCLPRGISPILPIFLQGLMYGTAEIREQSALGIGDLIQRTSDEALKPFVTQITGPLIRIIGDRYPPQVKAAILYTLSLLLTKVPAHLKPFIPQLQRTFIKSLSDPSSALVRSRAASALGILISLQTRVDPLIIELVTGIKTSEPNVRETMLIALENVVKKAGSGMNDTSKKSVIKVIVDGLSDTSDGMIVGSSRLFGSLCKHISPQEAMPIISTHILAGGSPSQSSLLAINAILAESSRMFYDLGNTHEVVDLIVKGSASNLPNIADTATIAAGKMLLIDLYHEESTVACLVEALIVNIREPATLLGETKRLALTVFRAVGKKFPQILEPHLSIIIPPMMVDVRDRVVPVKLAAELALVYVLQLLKDETMLQQYLTTVDAMTAKSITDFHKRVLTKLVTQEQQKMEQIQVGETNDMDEEEQEIWAVGNIGTFASNVDQE</sequence>
<dbReference type="Pfam" id="PF24984">
    <property type="entry name" value="HEAT_EF3_GNC1"/>
    <property type="match status" value="1"/>
</dbReference>
<feature type="repeat" description="HEAT" evidence="4">
    <location>
        <begin position="1665"/>
        <end position="1703"/>
    </location>
</feature>
<evidence type="ECO:0000256" key="2">
    <source>
        <dbReference type="ARBA" id="ARBA00022737"/>
    </source>
</evidence>
<dbReference type="GO" id="GO:0005829">
    <property type="term" value="C:cytosol"/>
    <property type="evidence" value="ECO:0007669"/>
    <property type="project" value="TreeGrafter"/>
</dbReference>
<name>A0A2Z6RZN2_9GLOM</name>
<evidence type="ECO:0000256" key="3">
    <source>
        <dbReference type="ARBA" id="ARBA00072275"/>
    </source>
</evidence>
<dbReference type="InterPro" id="IPR011989">
    <property type="entry name" value="ARM-like"/>
</dbReference>
<comment type="caution">
    <text evidence="6">The sequence shown here is derived from an EMBL/GenBank/DDBJ whole genome shotgun (WGS) entry which is preliminary data.</text>
</comment>
<dbReference type="GO" id="GO:1904688">
    <property type="term" value="P:regulation of cytoplasmic translational initiation"/>
    <property type="evidence" value="ECO:0007669"/>
    <property type="project" value="UniProtKB-ARBA"/>
</dbReference>
<feature type="repeat" description="HEAT" evidence="4">
    <location>
        <begin position="2011"/>
        <end position="2048"/>
    </location>
</feature>
<dbReference type="InterPro" id="IPR021133">
    <property type="entry name" value="HEAT_type_2"/>
</dbReference>
<comment type="similarity">
    <text evidence="1">Belongs to the GCN1 family.</text>
</comment>
<dbReference type="Pfam" id="PF24916">
    <property type="entry name" value="HEAT_GCN1_fung"/>
    <property type="match status" value="1"/>
</dbReference>
<dbReference type="SMART" id="SM01349">
    <property type="entry name" value="TOG"/>
    <property type="match status" value="1"/>
</dbReference>
<dbReference type="InterPro" id="IPR056809">
    <property type="entry name" value="HEAT_GCN1_fung"/>
</dbReference>
<dbReference type="Gene3D" id="1.25.10.10">
    <property type="entry name" value="Leucine-rich Repeat Variant"/>
    <property type="match status" value="7"/>
</dbReference>
<evidence type="ECO:0000259" key="5">
    <source>
        <dbReference type="SMART" id="SM01349"/>
    </source>
</evidence>
<dbReference type="PANTHER" id="PTHR23346">
    <property type="entry name" value="TRANSLATIONAL ACTIVATOR GCN1-RELATED"/>
    <property type="match status" value="1"/>
</dbReference>
<dbReference type="OrthoDB" id="5148094at2759"/>
<dbReference type="Pfam" id="PF24987">
    <property type="entry name" value="HEAT_EF3_N"/>
    <property type="match status" value="2"/>
</dbReference>
<dbReference type="Pfam" id="PF12074">
    <property type="entry name" value="Gcn1_N"/>
    <property type="match status" value="1"/>
</dbReference>
<dbReference type="PANTHER" id="PTHR23346:SF7">
    <property type="entry name" value="STALLED RIBOSOME SENSOR GCN1"/>
    <property type="match status" value="1"/>
</dbReference>
<evidence type="ECO:0000313" key="8">
    <source>
        <dbReference type="Proteomes" id="UP000247702"/>
    </source>
</evidence>
<reference evidence="6 8" key="1">
    <citation type="submission" date="2017-11" db="EMBL/GenBank/DDBJ databases">
        <title>The genome of Rhizophagus clarus HR1 reveals common genetic basis of auxotrophy among arbuscular mycorrhizal fungi.</title>
        <authorList>
            <person name="Kobayashi Y."/>
        </authorList>
    </citation>
    <scope>NUCLEOTIDE SEQUENCE [LARGE SCALE GENOMIC DNA]</scope>
    <source>
        <strain evidence="6 8">HR1</strain>
    </source>
</reference>
<evidence type="ECO:0000313" key="7">
    <source>
        <dbReference type="EMBL" id="GES91305.1"/>
    </source>
</evidence>
<dbReference type="GO" id="GO:0030295">
    <property type="term" value="F:protein kinase activator activity"/>
    <property type="evidence" value="ECO:0007669"/>
    <property type="project" value="UniProtKB-ARBA"/>
</dbReference>
<evidence type="ECO:0000256" key="1">
    <source>
        <dbReference type="ARBA" id="ARBA00007366"/>
    </source>
</evidence>
<dbReference type="Pfam" id="PF13513">
    <property type="entry name" value="HEAT_EZ"/>
    <property type="match status" value="1"/>
</dbReference>
<feature type="domain" description="TOG" evidence="5">
    <location>
        <begin position="1375"/>
        <end position="1604"/>
    </location>
</feature>
<dbReference type="InterPro" id="IPR034085">
    <property type="entry name" value="TOG"/>
</dbReference>
<dbReference type="Pfam" id="PF23271">
    <property type="entry name" value="HEAT_GCN1"/>
    <property type="match status" value="1"/>
</dbReference>
<feature type="repeat" description="HEAT" evidence="4">
    <location>
        <begin position="1546"/>
        <end position="1584"/>
    </location>
</feature>
<keyword evidence="8" id="KW-1185">Reference proteome</keyword>
<dbReference type="InterPro" id="IPR056810">
    <property type="entry name" value="GNC1-like_N"/>
</dbReference>
<dbReference type="SUPFAM" id="SSF48371">
    <property type="entry name" value="ARM repeat"/>
    <property type="match status" value="4"/>
</dbReference>
<dbReference type="InterPro" id="IPR022716">
    <property type="entry name" value="Gcn1_N"/>
</dbReference>
<dbReference type="Pfam" id="PF24993">
    <property type="entry name" value="GNC1_N"/>
    <property type="match status" value="1"/>
</dbReference>
<dbReference type="FunFam" id="1.25.10.10:FF:000096">
    <property type="entry name" value="eIF-2-alpha kinase activator gcn1"/>
    <property type="match status" value="1"/>
</dbReference>
<dbReference type="Proteomes" id="UP000247702">
    <property type="component" value="Unassembled WGS sequence"/>
</dbReference>
<accession>A0A2Z6RZN2</accession>
<dbReference type="InterPro" id="IPR057546">
    <property type="entry name" value="HEAT_GCN1"/>
</dbReference>
<protein>
    <recommendedName>
        <fullName evidence="3">eIF-2-alpha kinase activator GCN1</fullName>
    </recommendedName>
</protein>
<dbReference type="FunFam" id="1.25.10.10:FF:000090">
    <property type="entry name" value="eIF-2-alpha kinase activator GCN1"/>
    <property type="match status" value="1"/>
</dbReference>
<proteinExistence type="inferred from homology"/>
<evidence type="ECO:0000256" key="4">
    <source>
        <dbReference type="PROSITE-ProRule" id="PRU00103"/>
    </source>
</evidence>
<evidence type="ECO:0000313" key="6">
    <source>
        <dbReference type="EMBL" id="GBC03935.1"/>
    </source>
</evidence>
<organism evidence="6 8">
    <name type="scientific">Rhizophagus clarus</name>
    <dbReference type="NCBI Taxonomy" id="94130"/>
    <lineage>
        <taxon>Eukaryota</taxon>
        <taxon>Fungi</taxon>
        <taxon>Fungi incertae sedis</taxon>
        <taxon>Mucoromycota</taxon>
        <taxon>Glomeromycotina</taxon>
        <taxon>Glomeromycetes</taxon>
        <taxon>Glomerales</taxon>
        <taxon>Glomeraceae</taxon>
        <taxon>Rhizophagus</taxon>
    </lineage>
</organism>
<dbReference type="EMBL" id="BEXD01003915">
    <property type="protein sequence ID" value="GBC03935.1"/>
    <property type="molecule type" value="Genomic_DNA"/>
</dbReference>
<dbReference type="GO" id="GO:0034198">
    <property type="term" value="P:cellular response to amino acid starvation"/>
    <property type="evidence" value="ECO:0007669"/>
    <property type="project" value="TreeGrafter"/>
</dbReference>
<keyword evidence="2" id="KW-0677">Repeat</keyword>
<dbReference type="EMBL" id="BLAL01000199">
    <property type="protein sequence ID" value="GES91305.1"/>
    <property type="molecule type" value="Genomic_DNA"/>
</dbReference>
<dbReference type="Pfam" id="PF02985">
    <property type="entry name" value="HEAT"/>
    <property type="match status" value="1"/>
</dbReference>
<dbReference type="Proteomes" id="UP000615446">
    <property type="component" value="Unassembled WGS sequence"/>
</dbReference>
<dbReference type="InterPro" id="IPR016024">
    <property type="entry name" value="ARM-type_fold"/>
</dbReference>
<dbReference type="InterPro" id="IPR000357">
    <property type="entry name" value="HEAT"/>
</dbReference>
<dbReference type="STRING" id="94130.A0A2Z6RZN2"/>
<dbReference type="PROSITE" id="PS50077">
    <property type="entry name" value="HEAT_REPEAT"/>
    <property type="match status" value="3"/>
</dbReference>
<gene>
    <name evidence="7" type="ORF">RCL2_001813600</name>
    <name evidence="6" type="ORF">RclHR1_00540045</name>
</gene>